<evidence type="ECO:0000256" key="1">
    <source>
        <dbReference type="ARBA" id="ARBA00004141"/>
    </source>
</evidence>
<dbReference type="CDD" id="cd03257">
    <property type="entry name" value="ABC_NikE_OppD_transporters"/>
    <property type="match status" value="2"/>
</dbReference>
<dbReference type="Pfam" id="PF00528">
    <property type="entry name" value="BPD_transp_1"/>
    <property type="match status" value="1"/>
</dbReference>
<organism evidence="12 13">
    <name type="scientific">Arcanobacterium canis</name>
    <dbReference type="NCBI Taxonomy" id="999183"/>
    <lineage>
        <taxon>Bacteria</taxon>
        <taxon>Bacillati</taxon>
        <taxon>Actinomycetota</taxon>
        <taxon>Actinomycetes</taxon>
        <taxon>Actinomycetales</taxon>
        <taxon>Actinomycetaceae</taxon>
        <taxon>Arcanobacterium</taxon>
    </lineage>
</organism>
<dbReference type="GO" id="GO:0005524">
    <property type="term" value="F:ATP binding"/>
    <property type="evidence" value="ECO:0007669"/>
    <property type="project" value="UniProtKB-KW"/>
</dbReference>
<evidence type="ECO:0000256" key="2">
    <source>
        <dbReference type="ARBA" id="ARBA00005417"/>
    </source>
</evidence>
<evidence type="ECO:0000259" key="11">
    <source>
        <dbReference type="PROSITE" id="PS50928"/>
    </source>
</evidence>
<feature type="transmembrane region" description="Helical" evidence="9">
    <location>
        <begin position="134"/>
        <end position="158"/>
    </location>
</feature>
<accession>A0ABY8FZK1</accession>
<dbReference type="InterPro" id="IPR017871">
    <property type="entry name" value="ABC_transporter-like_CS"/>
</dbReference>
<feature type="transmembrane region" description="Helical" evidence="9">
    <location>
        <begin position="164"/>
        <end position="185"/>
    </location>
</feature>
<keyword evidence="5" id="KW-0547">Nucleotide-binding</keyword>
<dbReference type="SUPFAM" id="SSF161098">
    <property type="entry name" value="MetI-like"/>
    <property type="match status" value="1"/>
</dbReference>
<dbReference type="InterPro" id="IPR013563">
    <property type="entry name" value="Oligopep_ABC_C"/>
</dbReference>
<dbReference type="InterPro" id="IPR050319">
    <property type="entry name" value="ABC_transp_ATP-bind"/>
</dbReference>
<feature type="domain" description="ABC transmembrane type-1" evidence="11">
    <location>
        <begin position="99"/>
        <end position="297"/>
    </location>
</feature>
<keyword evidence="6 12" id="KW-0067">ATP-binding</keyword>
<keyword evidence="3 9" id="KW-0813">Transport</keyword>
<dbReference type="EMBL" id="CP121208">
    <property type="protein sequence ID" value="WFM83642.1"/>
    <property type="molecule type" value="Genomic_DNA"/>
</dbReference>
<keyword evidence="4 9" id="KW-0812">Transmembrane</keyword>
<dbReference type="InterPro" id="IPR003593">
    <property type="entry name" value="AAA+_ATPase"/>
</dbReference>
<proteinExistence type="inferred from homology"/>
<comment type="similarity">
    <text evidence="2">Belongs to the ABC transporter superfamily.</text>
</comment>
<dbReference type="Gene3D" id="1.10.3720.10">
    <property type="entry name" value="MetI-like"/>
    <property type="match status" value="1"/>
</dbReference>
<feature type="transmembrane region" description="Helical" evidence="9">
    <location>
        <begin position="35"/>
        <end position="56"/>
    </location>
</feature>
<dbReference type="CDD" id="cd06261">
    <property type="entry name" value="TM_PBP2"/>
    <property type="match status" value="1"/>
</dbReference>
<dbReference type="PANTHER" id="PTHR43776">
    <property type="entry name" value="TRANSPORT ATP-BINDING PROTEIN"/>
    <property type="match status" value="1"/>
</dbReference>
<evidence type="ECO:0000256" key="3">
    <source>
        <dbReference type="ARBA" id="ARBA00022448"/>
    </source>
</evidence>
<comment type="subcellular location">
    <subcellularLocation>
        <location evidence="9">Cell membrane</location>
        <topology evidence="9">Multi-pass membrane protein</topology>
    </subcellularLocation>
    <subcellularLocation>
        <location evidence="1">Membrane</location>
        <topology evidence="1">Multi-pass membrane protein</topology>
    </subcellularLocation>
</comment>
<evidence type="ECO:0000256" key="4">
    <source>
        <dbReference type="ARBA" id="ARBA00022692"/>
    </source>
</evidence>
<dbReference type="Gene3D" id="3.40.50.300">
    <property type="entry name" value="P-loop containing nucleotide triphosphate hydrolases"/>
    <property type="match status" value="2"/>
</dbReference>
<dbReference type="InterPro" id="IPR000515">
    <property type="entry name" value="MetI-like"/>
</dbReference>
<dbReference type="InterPro" id="IPR003439">
    <property type="entry name" value="ABC_transporter-like_ATP-bd"/>
</dbReference>
<evidence type="ECO:0000256" key="8">
    <source>
        <dbReference type="ARBA" id="ARBA00023136"/>
    </source>
</evidence>
<dbReference type="Proteomes" id="UP001215216">
    <property type="component" value="Chromosome"/>
</dbReference>
<gene>
    <name evidence="12" type="ORF">P7079_01285</name>
</gene>
<name>A0ABY8FZK1_9ACTO</name>
<comment type="similarity">
    <text evidence="9">Belongs to the binding-protein-dependent transport system permease family.</text>
</comment>
<evidence type="ECO:0000256" key="7">
    <source>
        <dbReference type="ARBA" id="ARBA00022989"/>
    </source>
</evidence>
<evidence type="ECO:0000256" key="6">
    <source>
        <dbReference type="ARBA" id="ARBA00022840"/>
    </source>
</evidence>
<dbReference type="Pfam" id="PF00005">
    <property type="entry name" value="ABC_tran"/>
    <property type="match status" value="2"/>
</dbReference>
<feature type="transmembrane region" description="Helical" evidence="9">
    <location>
        <begin position="102"/>
        <end position="127"/>
    </location>
</feature>
<dbReference type="RefSeq" id="WP_278013037.1">
    <property type="nucleotide sequence ID" value="NZ_CP121208.1"/>
</dbReference>
<protein>
    <submittedName>
        <fullName evidence="12">Dipeptide ABC transporter ATP-binding protein</fullName>
    </submittedName>
</protein>
<dbReference type="NCBIfam" id="NF008453">
    <property type="entry name" value="PRK11308.1"/>
    <property type="match status" value="2"/>
</dbReference>
<evidence type="ECO:0000256" key="5">
    <source>
        <dbReference type="ARBA" id="ARBA00022741"/>
    </source>
</evidence>
<evidence type="ECO:0000313" key="13">
    <source>
        <dbReference type="Proteomes" id="UP001215216"/>
    </source>
</evidence>
<keyword evidence="7 9" id="KW-1133">Transmembrane helix</keyword>
<keyword evidence="8 9" id="KW-0472">Membrane</keyword>
<sequence>MAATESLTRAHGSWVDRLPLVRSVRRSYGIQRGMLVSGLIVTALMCLVAILAPVIAPYSLAQQGDGHGAFGSLRPPSARNWLGTTVSGFDVFSRVIWGSQTALGVIVLAVAASCVIGVVLGLVSGYLGGWFDRVAVVIADAVYAFPSLLLAIALSIVISGGQSSAIGGTVAAAGSIAVVFIPQYFRVIRAEAVRLKSEPFVQSAKVLGVSAPTIMFRHVLRNATRTLPLIVTLNCSEAILTLAGLGFIGFGIEPTAAAEWGYDLNRSLADVTSGIWWTSLFPGVAIVLAVLGITLVGESLNDLADPRLRTRRAARAPAARADGVASTSVDESRLNVTDLSVTFPTDDGDVQAARNVSLSIAPGEILALVGESGSGKSVTSRAILSLLPSGAVASGTIVIDGDNVVGLRGEKLRQLRGGKAAMVFQEPSVSLNPVFPIWWQMGEGLRAHNRTISRKEIKKSAIRALETVGIDDAEQAIFSYPHEFSGGQKQRIMIAMALAMGAKLIIADEPTTALDVTVQGEILDLLRDIRDRYNTSILLITHNMGVVADLADSVAVMRNGEIIERASAGELFAHPEQPYTRDLLAAVPRLGQPVTQANVLPASCDHGEQQAIVAAQGLEVTYPGRLGAPAFQAVRGVDFSIAPSEVFGLVGESGSGKSTIGRAIAGLEEVTGGSLRVFGTQMRGVKERDLRPLRKDIGFVFQDPSLSLNPQLTIGDAIGEPMAVHRADMSEAERHRRVNELLEAVRLPSSFATRFPHELSGGQRQRVSFARALALEPQLVIADEPTSALDVSVQATVLELFTQLQREYGFACVFITHDLAVVDMVADRIGVLRRGQMVESGSSAQILHDPRHPYTRKLIASLPVPDPVEQAKRRQMRTQSRSSR</sequence>
<dbReference type="PROSITE" id="PS50928">
    <property type="entry name" value="ABC_TM1"/>
    <property type="match status" value="1"/>
</dbReference>
<dbReference type="SMART" id="SM00382">
    <property type="entry name" value="AAA"/>
    <property type="match status" value="2"/>
</dbReference>
<evidence type="ECO:0000256" key="9">
    <source>
        <dbReference type="RuleBase" id="RU363032"/>
    </source>
</evidence>
<feature type="domain" description="ABC transporter" evidence="10">
    <location>
        <begin position="334"/>
        <end position="584"/>
    </location>
</feature>
<evidence type="ECO:0000313" key="12">
    <source>
        <dbReference type="EMBL" id="WFM83642.1"/>
    </source>
</evidence>
<keyword evidence="13" id="KW-1185">Reference proteome</keyword>
<evidence type="ECO:0000259" key="10">
    <source>
        <dbReference type="PROSITE" id="PS50893"/>
    </source>
</evidence>
<dbReference type="PANTHER" id="PTHR43776:SF7">
    <property type="entry name" value="D,D-DIPEPTIDE TRANSPORT ATP-BINDING PROTEIN DDPF-RELATED"/>
    <property type="match status" value="1"/>
</dbReference>
<feature type="transmembrane region" description="Helical" evidence="9">
    <location>
        <begin position="275"/>
        <end position="297"/>
    </location>
</feature>
<feature type="domain" description="ABC transporter" evidence="10">
    <location>
        <begin position="615"/>
        <end position="859"/>
    </location>
</feature>
<dbReference type="InterPro" id="IPR027417">
    <property type="entry name" value="P-loop_NTPase"/>
</dbReference>
<dbReference type="PROSITE" id="PS50893">
    <property type="entry name" value="ABC_TRANSPORTER_2"/>
    <property type="match status" value="2"/>
</dbReference>
<dbReference type="InterPro" id="IPR035906">
    <property type="entry name" value="MetI-like_sf"/>
</dbReference>
<reference evidence="12 13" key="1">
    <citation type="submission" date="2023-03" db="EMBL/GenBank/DDBJ databases">
        <title>Complete genome of Arcanobacterium canis strain DSM 25104 isolated in 2010 from a canine otitis externa in Germany.</title>
        <authorList>
            <person name="Borowiak M."/>
            <person name="Kreitlow A."/>
            <person name="Malorny B."/>
            <person name="Laemmler C."/>
            <person name="Prenger-Berninghoff E."/>
            <person name="Ploetz M."/>
            <person name="Abdulmawjood A."/>
        </authorList>
    </citation>
    <scope>NUCLEOTIDE SEQUENCE [LARGE SCALE GENOMIC DNA]</scope>
    <source>
        <strain evidence="12 13">DSM 25104</strain>
    </source>
</reference>
<dbReference type="PROSITE" id="PS00211">
    <property type="entry name" value="ABC_TRANSPORTER_1"/>
    <property type="match status" value="2"/>
</dbReference>
<dbReference type="SUPFAM" id="SSF52540">
    <property type="entry name" value="P-loop containing nucleoside triphosphate hydrolases"/>
    <property type="match status" value="2"/>
</dbReference>
<dbReference type="Pfam" id="PF08352">
    <property type="entry name" value="oligo_HPY"/>
    <property type="match status" value="2"/>
</dbReference>